<accession>A0ABU4QLX2</accession>
<dbReference type="EMBL" id="JAWXRD010000027">
    <property type="protein sequence ID" value="MDX6040296.1"/>
    <property type="molecule type" value="Genomic_DNA"/>
</dbReference>
<dbReference type="InterPro" id="IPR012347">
    <property type="entry name" value="Ferritin-like"/>
</dbReference>
<gene>
    <name evidence="3" type="ORF">SIK69_08820</name>
</gene>
<reference evidence="3 4" key="1">
    <citation type="submission" date="2023-11" db="EMBL/GenBank/DDBJ databases">
        <title>Scandinavium wanjuensis sp. nov., isolated from lettuce South Korea.</title>
        <authorList>
            <person name="Park J."/>
            <person name="Park S."/>
            <person name="Oh K.K."/>
            <person name="Cho G.S."/>
            <person name="Franz C.M.A.P."/>
        </authorList>
    </citation>
    <scope>NUCLEOTIDE SEQUENCE [LARGE SCALE GENOMIC DNA]</scope>
    <source>
        <strain evidence="3 4">V105_6</strain>
    </source>
</reference>
<proteinExistence type="inferred from homology"/>
<dbReference type="Proteomes" id="UP001275664">
    <property type="component" value="Unassembled WGS sequence"/>
</dbReference>
<evidence type="ECO:0000313" key="3">
    <source>
        <dbReference type="EMBL" id="MDX6040296.1"/>
    </source>
</evidence>
<name>A0ABU4QLX2_9ENTR</name>
<dbReference type="CDD" id="cd01055">
    <property type="entry name" value="Nonheme_Ferritin"/>
    <property type="match status" value="1"/>
</dbReference>
<keyword evidence="4" id="KW-1185">Reference proteome</keyword>
<evidence type="ECO:0000259" key="2">
    <source>
        <dbReference type="PROSITE" id="PS50905"/>
    </source>
</evidence>
<protein>
    <submittedName>
        <fullName evidence="3">Non-heme ferritin-like protein</fullName>
    </submittedName>
</protein>
<dbReference type="NCBIfam" id="NF011597">
    <property type="entry name" value="PRK15022.1"/>
    <property type="match status" value="1"/>
</dbReference>
<dbReference type="Gene3D" id="1.20.1260.10">
    <property type="match status" value="1"/>
</dbReference>
<dbReference type="InterPro" id="IPR041719">
    <property type="entry name" value="Ferritin_prok"/>
</dbReference>
<comment type="similarity">
    <text evidence="1">Belongs to the ferritin family. Prokaryotic subfamily.</text>
</comment>
<dbReference type="InterPro" id="IPR009040">
    <property type="entry name" value="Ferritin-like_diiron"/>
</dbReference>
<dbReference type="InterPro" id="IPR008331">
    <property type="entry name" value="Ferritin_DPS_dom"/>
</dbReference>
<evidence type="ECO:0000313" key="4">
    <source>
        <dbReference type="Proteomes" id="UP001275664"/>
    </source>
</evidence>
<dbReference type="Pfam" id="PF00210">
    <property type="entry name" value="Ferritin"/>
    <property type="match status" value="1"/>
</dbReference>
<dbReference type="SUPFAM" id="SSF47240">
    <property type="entry name" value="Ferritin-like"/>
    <property type="match status" value="1"/>
</dbReference>
<dbReference type="PROSITE" id="PS50905">
    <property type="entry name" value="FERRITIN_LIKE"/>
    <property type="match status" value="1"/>
</dbReference>
<dbReference type="RefSeq" id="WP_319785912.1">
    <property type="nucleotide sequence ID" value="NZ_JAWXRD010000027.1"/>
</dbReference>
<sequence>MTVPGMVQKLNAQMNLEFCASNFYLRLSEWCSEQKLTGTANFLRSQAQSNVTHMMRMFEFMKKSGAYPVVKESKPCGDNRCSTLEDLFLKTLEEHHQRTQTLCALTLEAKTLQDDSTLHFLNTLEKEQEQDGVLLQTILDEVRSARKAGLCMEQTDKHLTTVVNHQQH</sequence>
<comment type="caution">
    <text evidence="3">The sequence shown here is derived from an EMBL/GenBank/DDBJ whole genome shotgun (WGS) entry which is preliminary data.</text>
</comment>
<evidence type="ECO:0000256" key="1">
    <source>
        <dbReference type="ARBA" id="ARBA00006950"/>
    </source>
</evidence>
<feature type="domain" description="Ferritin-like diiron" evidence="2">
    <location>
        <begin position="1"/>
        <end position="146"/>
    </location>
</feature>
<organism evidence="3 4">
    <name type="scientific">Scandinavium lactucae</name>
    <dbReference type="NCBI Taxonomy" id="3095028"/>
    <lineage>
        <taxon>Bacteria</taxon>
        <taxon>Pseudomonadati</taxon>
        <taxon>Pseudomonadota</taxon>
        <taxon>Gammaproteobacteria</taxon>
        <taxon>Enterobacterales</taxon>
        <taxon>Enterobacteriaceae</taxon>
        <taxon>Scandinavium</taxon>
    </lineage>
</organism>
<dbReference type="InterPro" id="IPR009078">
    <property type="entry name" value="Ferritin-like_SF"/>
</dbReference>